<evidence type="ECO:0000256" key="2">
    <source>
        <dbReference type="ARBA" id="ARBA00004733"/>
    </source>
</evidence>
<dbReference type="FunFam" id="3.20.20.70:FF:000037">
    <property type="entry name" value="Tryptophan synthase alpha chain"/>
    <property type="match status" value="1"/>
</dbReference>
<evidence type="ECO:0000256" key="5">
    <source>
        <dbReference type="ARBA" id="ARBA00022822"/>
    </source>
</evidence>
<gene>
    <name evidence="9" type="primary">trpA</name>
    <name evidence="11" type="ORF">SC09_Contig24orf00361</name>
</gene>
<keyword evidence="7 9" id="KW-0456">Lyase</keyword>
<dbReference type="AlphaFoldDB" id="A0A0D1KZ02"/>
<dbReference type="PATRIC" id="fig|1423.173.peg.2042"/>
<dbReference type="InterPro" id="IPR013785">
    <property type="entry name" value="Aldolase_TIM"/>
</dbReference>
<evidence type="ECO:0000256" key="4">
    <source>
        <dbReference type="ARBA" id="ARBA00022605"/>
    </source>
</evidence>
<evidence type="ECO:0000256" key="8">
    <source>
        <dbReference type="ARBA" id="ARBA00049047"/>
    </source>
</evidence>
<evidence type="ECO:0000256" key="6">
    <source>
        <dbReference type="ARBA" id="ARBA00023141"/>
    </source>
</evidence>
<dbReference type="HAMAP" id="MF_00131">
    <property type="entry name" value="Trp_synth_alpha"/>
    <property type="match status" value="1"/>
</dbReference>
<keyword evidence="6 9" id="KW-0057">Aromatic amino acid biosynthesis</keyword>
<evidence type="ECO:0000313" key="11">
    <source>
        <dbReference type="EMBL" id="KIU11392.1"/>
    </source>
</evidence>
<dbReference type="PANTHER" id="PTHR43406:SF1">
    <property type="entry name" value="TRYPTOPHAN SYNTHASE ALPHA CHAIN, CHLOROPLASTIC"/>
    <property type="match status" value="1"/>
</dbReference>
<organism evidence="11 12">
    <name type="scientific">Bacillus subtilis</name>
    <dbReference type="NCBI Taxonomy" id="1423"/>
    <lineage>
        <taxon>Bacteria</taxon>
        <taxon>Bacillati</taxon>
        <taxon>Bacillota</taxon>
        <taxon>Bacilli</taxon>
        <taxon>Bacillales</taxon>
        <taxon>Bacillaceae</taxon>
        <taxon>Bacillus</taxon>
    </lineage>
</organism>
<comment type="catalytic activity">
    <reaction evidence="8 9">
        <text>(1S,2R)-1-C-(indol-3-yl)glycerol 3-phosphate + L-serine = D-glyceraldehyde 3-phosphate + L-tryptophan + H2O</text>
        <dbReference type="Rhea" id="RHEA:10532"/>
        <dbReference type="ChEBI" id="CHEBI:15377"/>
        <dbReference type="ChEBI" id="CHEBI:33384"/>
        <dbReference type="ChEBI" id="CHEBI:57912"/>
        <dbReference type="ChEBI" id="CHEBI:58866"/>
        <dbReference type="ChEBI" id="CHEBI:59776"/>
        <dbReference type="EC" id="4.2.1.20"/>
    </reaction>
</comment>
<evidence type="ECO:0000256" key="7">
    <source>
        <dbReference type="ARBA" id="ARBA00023239"/>
    </source>
</evidence>
<keyword evidence="4 9" id="KW-0028">Amino-acid biosynthesis</keyword>
<protein>
    <recommendedName>
        <fullName evidence="9">Tryptophan synthase alpha chain</fullName>
        <ecNumber evidence="9">4.2.1.20</ecNumber>
    </recommendedName>
</protein>
<dbReference type="InterPro" id="IPR002028">
    <property type="entry name" value="Trp_synthase_suA"/>
</dbReference>
<dbReference type="STRING" id="483913.AN935_11020"/>
<evidence type="ECO:0000256" key="1">
    <source>
        <dbReference type="ARBA" id="ARBA00003365"/>
    </source>
</evidence>
<comment type="similarity">
    <text evidence="9 10">Belongs to the TrpA family.</text>
</comment>
<dbReference type="UniPathway" id="UPA00035">
    <property type="reaction ID" value="UER00044"/>
</dbReference>
<dbReference type="EMBL" id="JXBC01000003">
    <property type="protein sequence ID" value="KIU11392.1"/>
    <property type="molecule type" value="Genomic_DNA"/>
</dbReference>
<dbReference type="GO" id="GO:0005829">
    <property type="term" value="C:cytosol"/>
    <property type="evidence" value="ECO:0007669"/>
    <property type="project" value="TreeGrafter"/>
</dbReference>
<sequence>MFKLNLQPSEKLFIPFITAGDPVPEVSIELAKSLQKAGATALELGVAYSDPLADGPLIQRASKRALDQGMNIVKAIELGGEMKKNGVNIPIILFTYYNPVLQLNKEYFFALLRENHIDGLLVPDLPLEESNSLQEECKSHEVTYISLVAPTSESRLKTIIEQAEGFVYCVSSLGVTGVRNEFNSSVYPFIRTVKNLSAVPVAVGFGISNREQVIKMNEISDGVVVGSALVRKIEELKDRLISAETRNQALQEFEDYAMAFSGLYSLK</sequence>
<dbReference type="NCBIfam" id="TIGR00262">
    <property type="entry name" value="trpA"/>
    <property type="match status" value="1"/>
</dbReference>
<evidence type="ECO:0000256" key="3">
    <source>
        <dbReference type="ARBA" id="ARBA00011270"/>
    </source>
</evidence>
<evidence type="ECO:0000256" key="9">
    <source>
        <dbReference type="HAMAP-Rule" id="MF_00131"/>
    </source>
</evidence>
<dbReference type="PANTHER" id="PTHR43406">
    <property type="entry name" value="TRYPTOPHAN SYNTHASE, ALPHA CHAIN"/>
    <property type="match status" value="1"/>
</dbReference>
<proteinExistence type="inferred from homology"/>
<dbReference type="EC" id="4.2.1.20" evidence="9"/>
<dbReference type="Gene3D" id="3.20.20.70">
    <property type="entry name" value="Aldolase class I"/>
    <property type="match status" value="1"/>
</dbReference>
<feature type="active site" description="Proton acceptor" evidence="9">
    <location>
        <position position="54"/>
    </location>
</feature>
<evidence type="ECO:0000313" key="12">
    <source>
        <dbReference type="Proteomes" id="UP000032247"/>
    </source>
</evidence>
<comment type="subunit">
    <text evidence="3 9">Tetramer of two alpha and two beta chains.</text>
</comment>
<evidence type="ECO:0000256" key="10">
    <source>
        <dbReference type="RuleBase" id="RU003662"/>
    </source>
</evidence>
<dbReference type="InterPro" id="IPR011060">
    <property type="entry name" value="RibuloseP-bd_barrel"/>
</dbReference>
<dbReference type="Pfam" id="PF00290">
    <property type="entry name" value="Trp_syntA"/>
    <property type="match status" value="1"/>
</dbReference>
<reference evidence="11 12" key="1">
    <citation type="submission" date="2014-12" db="EMBL/GenBank/DDBJ databases">
        <title>Comparative genome analysis of Bacillus coagulans HM-08, Clostridium butyricum HM-68, Bacillus subtilis HM-66 and Bacillus licheniformis BL-09.</title>
        <authorList>
            <person name="Zhang H."/>
        </authorList>
    </citation>
    <scope>NUCLEOTIDE SEQUENCE [LARGE SCALE GENOMIC DNA]</scope>
    <source>
        <strain evidence="11 12">HM-66</strain>
    </source>
</reference>
<comment type="pathway">
    <text evidence="2 9">Amino-acid biosynthesis; L-tryptophan biosynthesis; L-tryptophan from chorismate: step 5/5.</text>
</comment>
<dbReference type="Proteomes" id="UP000032247">
    <property type="component" value="Unassembled WGS sequence"/>
</dbReference>
<dbReference type="GO" id="GO:0004834">
    <property type="term" value="F:tryptophan synthase activity"/>
    <property type="evidence" value="ECO:0007669"/>
    <property type="project" value="UniProtKB-UniRule"/>
</dbReference>
<keyword evidence="5 9" id="KW-0822">Tryptophan biosynthesis</keyword>
<dbReference type="InterPro" id="IPR018204">
    <property type="entry name" value="Trp_synthase_alpha_AS"/>
</dbReference>
<accession>A0A0D1KZ02</accession>
<dbReference type="PROSITE" id="PS00167">
    <property type="entry name" value="TRP_SYNTHASE_ALPHA"/>
    <property type="match status" value="1"/>
</dbReference>
<feature type="active site" description="Proton acceptor" evidence="9">
    <location>
        <position position="43"/>
    </location>
</feature>
<dbReference type="SUPFAM" id="SSF51366">
    <property type="entry name" value="Ribulose-phoshate binding barrel"/>
    <property type="match status" value="1"/>
</dbReference>
<name>A0A0D1KZ02_BACIU</name>
<dbReference type="CDD" id="cd04724">
    <property type="entry name" value="Tryptophan_synthase_alpha"/>
    <property type="match status" value="1"/>
</dbReference>
<comment type="caution">
    <text evidence="11">The sequence shown here is derived from an EMBL/GenBank/DDBJ whole genome shotgun (WGS) entry which is preliminary data.</text>
</comment>
<comment type="function">
    <text evidence="1 9">The alpha subunit is responsible for the aldol cleavage of indoleglycerol phosphate to indole and glyceraldehyde 3-phosphate.</text>
</comment>